<evidence type="ECO:0000313" key="3">
    <source>
        <dbReference type="Proteomes" id="UP001056708"/>
    </source>
</evidence>
<protein>
    <submittedName>
        <fullName evidence="2">ParA family protein</fullName>
    </submittedName>
</protein>
<dbReference type="Pfam" id="PF01656">
    <property type="entry name" value="CbiA"/>
    <property type="match status" value="1"/>
</dbReference>
<dbReference type="SUPFAM" id="SSF52540">
    <property type="entry name" value="P-loop containing nucleoside triphosphate hydrolases"/>
    <property type="match status" value="1"/>
</dbReference>
<dbReference type="InterPro" id="IPR002586">
    <property type="entry name" value="CobQ/CobB/MinD/ParA_Nub-bd_dom"/>
</dbReference>
<reference evidence="2" key="1">
    <citation type="submission" date="2022-06" db="EMBL/GenBank/DDBJ databases">
        <title>Genome sequence of Phormidium yuhuli AB48 isolated from an industrial photobioreactor environment.</title>
        <authorList>
            <person name="Qiu Y."/>
            <person name="Noonan A.J.C."/>
            <person name="Dofher K."/>
            <person name="Koch M."/>
            <person name="Kieft B."/>
            <person name="Lin X."/>
            <person name="Ziels R.M."/>
            <person name="Hallam S.J."/>
        </authorList>
    </citation>
    <scope>NUCLEOTIDE SEQUENCE</scope>
    <source>
        <strain evidence="2">AB48</strain>
        <plasmid evidence="2">unnamed</plasmid>
    </source>
</reference>
<gene>
    <name evidence="2" type="ORF">NEA10_20515</name>
</gene>
<dbReference type="EMBL" id="CP098612">
    <property type="protein sequence ID" value="USR93291.1"/>
    <property type="molecule type" value="Genomic_DNA"/>
</dbReference>
<dbReference type="CDD" id="cd02042">
    <property type="entry name" value="ParAB_family"/>
    <property type="match status" value="1"/>
</dbReference>
<feature type="domain" description="CobQ/CobB/MinD/ParA nucleotide binding" evidence="1">
    <location>
        <begin position="3"/>
        <end position="169"/>
    </location>
</feature>
<dbReference type="PANTHER" id="PTHR13696">
    <property type="entry name" value="P-LOOP CONTAINING NUCLEOSIDE TRIPHOSPHATE HYDROLASE"/>
    <property type="match status" value="1"/>
</dbReference>
<dbReference type="Gene3D" id="3.40.50.300">
    <property type="entry name" value="P-loop containing nucleotide triphosphate hydrolases"/>
    <property type="match status" value="1"/>
</dbReference>
<keyword evidence="3" id="KW-1185">Reference proteome</keyword>
<evidence type="ECO:0000313" key="2">
    <source>
        <dbReference type="EMBL" id="USR93291.1"/>
    </source>
</evidence>
<organism evidence="2 3">
    <name type="scientific">Phormidium yuhuli AB48</name>
    <dbReference type="NCBI Taxonomy" id="2940671"/>
    <lineage>
        <taxon>Bacteria</taxon>
        <taxon>Bacillati</taxon>
        <taxon>Cyanobacteriota</taxon>
        <taxon>Cyanophyceae</taxon>
        <taxon>Oscillatoriophycideae</taxon>
        <taxon>Oscillatoriales</taxon>
        <taxon>Oscillatoriaceae</taxon>
        <taxon>Phormidium</taxon>
        <taxon>Phormidium yuhuli</taxon>
    </lineage>
</organism>
<proteinExistence type="predicted"/>
<geneLocation type="plasmid" evidence="2 3">
    <name>unnamed</name>
</geneLocation>
<dbReference type="InterPro" id="IPR050678">
    <property type="entry name" value="DNA_Partitioning_ATPase"/>
</dbReference>
<dbReference type="PIRSF" id="PIRSF009320">
    <property type="entry name" value="Nuc_binding_HP_1000"/>
    <property type="match status" value="1"/>
</dbReference>
<dbReference type="InterPro" id="IPR027417">
    <property type="entry name" value="P-loop_NTPase"/>
</dbReference>
<dbReference type="Proteomes" id="UP001056708">
    <property type="component" value="Plasmid unnamed"/>
</dbReference>
<dbReference type="PANTHER" id="PTHR13696:SF96">
    <property type="entry name" value="COBQ_COBB_MIND_PARA NUCLEOTIDE BINDING DOMAIN-CONTAINING PROTEIN"/>
    <property type="match status" value="1"/>
</dbReference>
<evidence type="ECO:0000259" key="1">
    <source>
        <dbReference type="Pfam" id="PF01656"/>
    </source>
</evidence>
<sequence>MILTVASFKGGVGKTTTALHLAAFLQGHASTLLVDGDLNRSALQWAEAGKLPFRVCDERQGVRYARQHEHIVIDTAARPEPEDLKAIAKGCDLLILPCSPDALALSALSQMVDALQSLQTNYRVLLTLTPPRPSTAADDARLSLENVGLPLFSGQIRRLAAFQKAALAGVLVSQVRGDRMARIAWNCYVEVGNELLEFV</sequence>
<accession>A0ABY5AX09</accession>
<name>A0ABY5AX09_9CYAN</name>
<keyword evidence="2" id="KW-0614">Plasmid</keyword>
<dbReference type="RefSeq" id="WP_252665476.1">
    <property type="nucleotide sequence ID" value="NZ_CP098612.1"/>
</dbReference>